<protein>
    <submittedName>
        <fullName evidence="3">Uncharacterized protein</fullName>
    </submittedName>
</protein>
<dbReference type="HOGENOM" id="CLU_121092_0_0_1"/>
<gene>
    <name evidence="3" type="ORF">SETTUDRAFT_19607</name>
</gene>
<reference evidence="3 4" key="1">
    <citation type="journal article" date="2012" name="PLoS Pathog.">
        <title>Diverse lifestyles and strategies of plant pathogenesis encoded in the genomes of eighteen Dothideomycetes fungi.</title>
        <authorList>
            <person name="Ohm R.A."/>
            <person name="Feau N."/>
            <person name="Henrissat B."/>
            <person name="Schoch C.L."/>
            <person name="Horwitz B.A."/>
            <person name="Barry K.W."/>
            <person name="Condon B.J."/>
            <person name="Copeland A.C."/>
            <person name="Dhillon B."/>
            <person name="Glaser F."/>
            <person name="Hesse C.N."/>
            <person name="Kosti I."/>
            <person name="LaButti K."/>
            <person name="Lindquist E.A."/>
            <person name="Lucas S."/>
            <person name="Salamov A.A."/>
            <person name="Bradshaw R.E."/>
            <person name="Ciuffetti L."/>
            <person name="Hamelin R.C."/>
            <person name="Kema G.H.J."/>
            <person name="Lawrence C."/>
            <person name="Scott J.A."/>
            <person name="Spatafora J.W."/>
            <person name="Turgeon B.G."/>
            <person name="de Wit P.J.G.M."/>
            <person name="Zhong S."/>
            <person name="Goodwin S.B."/>
            <person name="Grigoriev I.V."/>
        </authorList>
    </citation>
    <scope>NUCLEOTIDE SEQUENCE [LARGE SCALE GENOMIC DNA]</scope>
    <source>
        <strain evidence="4">28A</strain>
    </source>
</reference>
<evidence type="ECO:0000256" key="2">
    <source>
        <dbReference type="SAM" id="MobiDB-lite"/>
    </source>
</evidence>
<evidence type="ECO:0000313" key="4">
    <source>
        <dbReference type="Proteomes" id="UP000016935"/>
    </source>
</evidence>
<dbReference type="GeneID" id="19402215"/>
<dbReference type="AlphaFoldDB" id="R0KGC7"/>
<dbReference type="EMBL" id="KB908592">
    <property type="protein sequence ID" value="EOA87092.1"/>
    <property type="molecule type" value="Genomic_DNA"/>
</dbReference>
<dbReference type="Proteomes" id="UP000016935">
    <property type="component" value="Unassembled WGS sequence"/>
</dbReference>
<evidence type="ECO:0000313" key="3">
    <source>
        <dbReference type="EMBL" id="EOA87092.1"/>
    </source>
</evidence>
<feature type="region of interest" description="Disordered" evidence="2">
    <location>
        <begin position="24"/>
        <end position="50"/>
    </location>
</feature>
<name>R0KGC7_EXST2</name>
<feature type="coiled-coil region" evidence="1">
    <location>
        <begin position="82"/>
        <end position="144"/>
    </location>
</feature>
<reference evidence="3 4" key="2">
    <citation type="journal article" date="2013" name="PLoS Genet.">
        <title>Comparative genome structure, secondary metabolite, and effector coding capacity across Cochliobolus pathogens.</title>
        <authorList>
            <person name="Condon B.J."/>
            <person name="Leng Y."/>
            <person name="Wu D."/>
            <person name="Bushley K.E."/>
            <person name="Ohm R.A."/>
            <person name="Otillar R."/>
            <person name="Martin J."/>
            <person name="Schackwitz W."/>
            <person name="Grimwood J."/>
            <person name="MohdZainudin N."/>
            <person name="Xue C."/>
            <person name="Wang R."/>
            <person name="Manning V.A."/>
            <person name="Dhillon B."/>
            <person name="Tu Z.J."/>
            <person name="Steffenson B.J."/>
            <person name="Salamov A."/>
            <person name="Sun H."/>
            <person name="Lowry S."/>
            <person name="LaButti K."/>
            <person name="Han J."/>
            <person name="Copeland A."/>
            <person name="Lindquist E."/>
            <person name="Barry K."/>
            <person name="Schmutz J."/>
            <person name="Baker S.E."/>
            <person name="Ciuffetti L.M."/>
            <person name="Grigoriev I.V."/>
            <person name="Zhong S."/>
            <person name="Turgeon B.G."/>
        </authorList>
    </citation>
    <scope>NUCLEOTIDE SEQUENCE [LARGE SCALE GENOMIC DNA]</scope>
    <source>
        <strain evidence="4">28A</strain>
    </source>
</reference>
<dbReference type="OrthoDB" id="3790163at2759"/>
<accession>R0KGC7</accession>
<proteinExistence type="predicted"/>
<keyword evidence="4" id="KW-1185">Reference proteome</keyword>
<feature type="compositionally biased region" description="Polar residues" evidence="2">
    <location>
        <begin position="41"/>
        <end position="50"/>
    </location>
</feature>
<organism evidence="3 4">
    <name type="scientific">Exserohilum turcicum (strain 28A)</name>
    <name type="common">Northern leaf blight fungus</name>
    <name type="synonym">Setosphaeria turcica</name>
    <dbReference type="NCBI Taxonomy" id="671987"/>
    <lineage>
        <taxon>Eukaryota</taxon>
        <taxon>Fungi</taxon>
        <taxon>Dikarya</taxon>
        <taxon>Ascomycota</taxon>
        <taxon>Pezizomycotina</taxon>
        <taxon>Dothideomycetes</taxon>
        <taxon>Pleosporomycetidae</taxon>
        <taxon>Pleosporales</taxon>
        <taxon>Pleosporineae</taxon>
        <taxon>Pleosporaceae</taxon>
        <taxon>Exserohilum</taxon>
    </lineage>
</organism>
<evidence type="ECO:0000256" key="1">
    <source>
        <dbReference type="SAM" id="Coils"/>
    </source>
</evidence>
<sequence>MDEAQVTWPTLHPLRHQHPDATNQLVEQPSNPTWPAPLQPPSNQATPQPQPNLYLQLSQILEWEIWNHNQTRSGLCSELARRTELEAQVWRLNNELAQWQENSRIAYTALDEHRTQNSNLKLDIEALTDELRHLRQLREQLNAGLLIAP</sequence>
<keyword evidence="1" id="KW-0175">Coiled coil</keyword>
<dbReference type="RefSeq" id="XP_008024928.1">
    <property type="nucleotide sequence ID" value="XM_008026737.1"/>
</dbReference>